<keyword evidence="1" id="KW-0812">Transmembrane</keyword>
<sequence length="79" mass="8913">MANDSIEKNSKPNHRLRLSLQLVGTSFAFVKMINSRTATWTVFVFELVLSTAAFMASLAIICAQLQSISNYEDRKSPRF</sequence>
<proteinExistence type="predicted"/>
<keyword evidence="1" id="KW-0472">Membrane</keyword>
<feature type="transmembrane region" description="Helical" evidence="1">
    <location>
        <begin position="40"/>
        <end position="65"/>
    </location>
</feature>
<evidence type="ECO:0000313" key="3">
    <source>
        <dbReference type="Proteomes" id="UP000050794"/>
    </source>
</evidence>
<keyword evidence="3" id="KW-1185">Reference proteome</keyword>
<evidence type="ECO:0000313" key="4">
    <source>
        <dbReference type="WBParaSite" id="TCNE_0000392801-mRNA-1"/>
    </source>
</evidence>
<evidence type="ECO:0000256" key="1">
    <source>
        <dbReference type="SAM" id="Phobius"/>
    </source>
</evidence>
<dbReference type="AlphaFoldDB" id="A0A183U608"/>
<name>A0A183U608_TOXCA</name>
<dbReference type="WBParaSite" id="TCNE_0000392801-mRNA-1">
    <property type="protein sequence ID" value="TCNE_0000392801-mRNA-1"/>
    <property type="gene ID" value="TCNE_0000392801"/>
</dbReference>
<keyword evidence="1" id="KW-1133">Transmembrane helix</keyword>
<dbReference type="Proteomes" id="UP000050794">
    <property type="component" value="Unassembled WGS sequence"/>
</dbReference>
<gene>
    <name evidence="2" type="ORF">TCNE_LOCUS3928</name>
</gene>
<accession>A0A183U608</accession>
<evidence type="ECO:0000313" key="2">
    <source>
        <dbReference type="EMBL" id="VDM29645.1"/>
    </source>
</evidence>
<organism evidence="3 4">
    <name type="scientific">Toxocara canis</name>
    <name type="common">Canine roundworm</name>
    <dbReference type="NCBI Taxonomy" id="6265"/>
    <lineage>
        <taxon>Eukaryota</taxon>
        <taxon>Metazoa</taxon>
        <taxon>Ecdysozoa</taxon>
        <taxon>Nematoda</taxon>
        <taxon>Chromadorea</taxon>
        <taxon>Rhabditida</taxon>
        <taxon>Spirurina</taxon>
        <taxon>Ascaridomorpha</taxon>
        <taxon>Ascaridoidea</taxon>
        <taxon>Toxocaridae</taxon>
        <taxon>Toxocara</taxon>
    </lineage>
</organism>
<dbReference type="EMBL" id="UYWY01005726">
    <property type="protein sequence ID" value="VDM29645.1"/>
    <property type="molecule type" value="Genomic_DNA"/>
</dbReference>
<reference evidence="4" key="1">
    <citation type="submission" date="2016-06" db="UniProtKB">
        <authorList>
            <consortium name="WormBaseParasite"/>
        </authorList>
    </citation>
    <scope>IDENTIFICATION</scope>
</reference>
<reference evidence="2 3" key="2">
    <citation type="submission" date="2018-11" db="EMBL/GenBank/DDBJ databases">
        <authorList>
            <consortium name="Pathogen Informatics"/>
        </authorList>
    </citation>
    <scope>NUCLEOTIDE SEQUENCE [LARGE SCALE GENOMIC DNA]</scope>
</reference>
<protein>
    <submittedName>
        <fullName evidence="4">CASP-like protein</fullName>
    </submittedName>
</protein>